<evidence type="ECO:0000256" key="1">
    <source>
        <dbReference type="SAM" id="SignalP"/>
    </source>
</evidence>
<dbReference type="Pfam" id="PF26607">
    <property type="entry name" value="DUF8189"/>
    <property type="match status" value="1"/>
</dbReference>
<feature type="domain" description="PLL-like beta propeller" evidence="2">
    <location>
        <begin position="157"/>
        <end position="306"/>
    </location>
</feature>
<keyword evidence="4" id="KW-1185">Reference proteome</keyword>
<reference evidence="4" key="1">
    <citation type="journal article" date="2019" name="Int. J. Syst. Evol. Microbiol.">
        <title>The Global Catalogue of Microorganisms (GCM) 10K type strain sequencing project: providing services to taxonomists for standard genome sequencing and annotation.</title>
        <authorList>
            <consortium name="The Broad Institute Genomics Platform"/>
            <consortium name="The Broad Institute Genome Sequencing Center for Infectious Disease"/>
            <person name="Wu L."/>
            <person name="Ma J."/>
        </authorList>
    </citation>
    <scope>NUCLEOTIDE SEQUENCE [LARGE SCALE GENOMIC DNA]</scope>
    <source>
        <strain evidence="4">JCM 17326</strain>
    </source>
</reference>
<gene>
    <name evidence="3" type="ORF">GCM10022419_120130</name>
</gene>
<dbReference type="Proteomes" id="UP001500630">
    <property type="component" value="Unassembled WGS sequence"/>
</dbReference>
<protein>
    <recommendedName>
        <fullName evidence="2">PLL-like beta propeller domain-containing protein</fullName>
    </recommendedName>
</protein>
<feature type="signal peptide" evidence="1">
    <location>
        <begin position="1"/>
        <end position="33"/>
    </location>
</feature>
<dbReference type="InterPro" id="IPR058502">
    <property type="entry name" value="PLL-like_beta-prop"/>
</dbReference>
<dbReference type="EMBL" id="BAABDQ010000052">
    <property type="protein sequence ID" value="GAA3614881.1"/>
    <property type="molecule type" value="Genomic_DNA"/>
</dbReference>
<sequence length="379" mass="39741">MKQLRHWLRRPLATGVALAAAVGLLALGSPAAAAGPPPPAYAADLPNLSTPRVAHDYTLTRSAKGVAARGADGSLLYSTFSGGVFGPFQSLGGVIIGDPNVVVTTSGTEFYVRGTDDQVYTNTITPSGVVTGYSTVPGLTVTGEVEAIVAFDEPPASVKLFARGTDGAVWTNVRRNGAWVGWRSLGGFATSDVTASRGFLTLPFNVRVFVRGSDNRVYFSNVSANTATAFQPIGDLRVNSNIAIRDDFGINAYEIAARGEDNRVYTMNLVTTGATWQPLDGLTATSDIALATNFLYVRGPDNAVYAYRRDRVVGFERVDGEATGNPAAFATAPNGGPYDQTLLARLTSGALASNFRPYVNGQPGSQFGGYTPIAGPAVD</sequence>
<feature type="chain" id="PRO_5045473023" description="PLL-like beta propeller domain-containing protein" evidence="1">
    <location>
        <begin position="34"/>
        <end position="379"/>
    </location>
</feature>
<dbReference type="RefSeq" id="WP_345576888.1">
    <property type="nucleotide sequence ID" value="NZ_BAABDQ010000052.1"/>
</dbReference>
<dbReference type="Gene3D" id="2.120.10.70">
    <property type="entry name" value="Fucose-specific lectin"/>
    <property type="match status" value="1"/>
</dbReference>
<proteinExistence type="predicted"/>
<comment type="caution">
    <text evidence="3">The sequence shown here is derived from an EMBL/GenBank/DDBJ whole genome shotgun (WGS) entry which is preliminary data.</text>
</comment>
<keyword evidence="1" id="KW-0732">Signal</keyword>
<accession>A0ABP6ZQM7</accession>
<evidence type="ECO:0000259" key="2">
    <source>
        <dbReference type="Pfam" id="PF26607"/>
    </source>
</evidence>
<evidence type="ECO:0000313" key="3">
    <source>
        <dbReference type="EMBL" id="GAA3614881.1"/>
    </source>
</evidence>
<evidence type="ECO:0000313" key="4">
    <source>
        <dbReference type="Proteomes" id="UP001500630"/>
    </source>
</evidence>
<organism evidence="3 4">
    <name type="scientific">Nonomuraea rosea</name>
    <dbReference type="NCBI Taxonomy" id="638574"/>
    <lineage>
        <taxon>Bacteria</taxon>
        <taxon>Bacillati</taxon>
        <taxon>Actinomycetota</taxon>
        <taxon>Actinomycetes</taxon>
        <taxon>Streptosporangiales</taxon>
        <taxon>Streptosporangiaceae</taxon>
        <taxon>Nonomuraea</taxon>
    </lineage>
</organism>
<name>A0ABP6ZQM7_9ACTN</name>
<dbReference type="SUPFAM" id="SSF89372">
    <property type="entry name" value="Fucose-specific lectin"/>
    <property type="match status" value="2"/>
</dbReference>